<feature type="domain" description="Protein kinase" evidence="2">
    <location>
        <begin position="1"/>
        <end position="159"/>
    </location>
</feature>
<evidence type="ECO:0000313" key="3">
    <source>
        <dbReference type="EMBL" id="MDC0678063.1"/>
    </source>
</evidence>
<feature type="compositionally biased region" description="Low complexity" evidence="1">
    <location>
        <begin position="297"/>
        <end position="328"/>
    </location>
</feature>
<feature type="compositionally biased region" description="Basic and acidic residues" evidence="1">
    <location>
        <begin position="277"/>
        <end position="288"/>
    </location>
</feature>
<evidence type="ECO:0000259" key="2">
    <source>
        <dbReference type="PROSITE" id="PS50011"/>
    </source>
</evidence>
<dbReference type="SUPFAM" id="SSF56112">
    <property type="entry name" value="Protein kinase-like (PK-like)"/>
    <property type="match status" value="1"/>
</dbReference>
<reference evidence="3 4" key="1">
    <citation type="submission" date="2023-01" db="EMBL/GenBank/DDBJ databases">
        <title>Minimal conservation of predation-associated metabolite biosynthetic gene clusters underscores biosynthetic potential of Myxococcota including descriptions for ten novel species: Archangium lansinium sp. nov., Myxococcus landrumus sp. nov., Nannocystis bai.</title>
        <authorList>
            <person name="Ahearne A."/>
            <person name="Stevens C."/>
            <person name="Dowd S."/>
        </authorList>
    </citation>
    <scope>NUCLEOTIDE SEQUENCE [LARGE SCALE GENOMIC DNA]</scope>
    <source>
        <strain evidence="3 4">WIWO2</strain>
    </source>
</reference>
<dbReference type="Gene3D" id="1.10.510.10">
    <property type="entry name" value="Transferase(Phosphotransferase) domain 1"/>
    <property type="match status" value="1"/>
</dbReference>
<feature type="compositionally biased region" description="Low complexity" evidence="1">
    <location>
        <begin position="250"/>
        <end position="271"/>
    </location>
</feature>
<feature type="compositionally biased region" description="Pro residues" evidence="1">
    <location>
        <begin position="232"/>
        <end position="249"/>
    </location>
</feature>
<dbReference type="RefSeq" id="WP_272094827.1">
    <property type="nucleotide sequence ID" value="NZ_JAQNDK010000001.1"/>
</dbReference>
<feature type="compositionally biased region" description="Basic residues" evidence="1">
    <location>
        <begin position="499"/>
        <end position="520"/>
    </location>
</feature>
<evidence type="ECO:0000313" key="4">
    <source>
        <dbReference type="Proteomes" id="UP001217485"/>
    </source>
</evidence>
<feature type="compositionally biased region" description="Acidic residues" evidence="1">
    <location>
        <begin position="379"/>
        <end position="388"/>
    </location>
</feature>
<gene>
    <name evidence="3" type="ORF">POL72_09995</name>
</gene>
<comment type="caution">
    <text evidence="3">The sequence shown here is derived from an EMBL/GenBank/DDBJ whole genome shotgun (WGS) entry which is preliminary data.</text>
</comment>
<dbReference type="PROSITE" id="PS50011">
    <property type="entry name" value="PROTEIN_KINASE_DOM"/>
    <property type="match status" value="1"/>
</dbReference>
<sequence>MRDGPLNELDAVGWAIRLAKRIEALHALGVAHGAISPECVLTTAVDRTSKAILADLRQTPSRIAYQSPERVGGGTLSAGDDVWAIAATLYEVLTGASAFGGGSDAETRQRIASSSPAPLAVFDVGDDDLQRVLDDAFQRDRSARTTNAAAFRRALEEWHPDPAVRALLPLDDEDATNDEDDDEVRTLMRVSPFSSSQLDEVIAQRAAAAAAGQPAPPLPAERARPPAAQPGAPAPRPGAAPIPRAPAPAPATQGRAPVARARVPGVGAVPVTQTSGDAREGSEPRMAAREATPLNLRGPAGPAAAAPARSGGAAPAAYRAPDAGRPAPGAAPPAGRPREAPAVGAPAPALPGRERPDAEPEAVARPQPRSGELPFLGDLDGDMLDEPTLDAPTVVDDRVDDEDDDDVPTRTREAPTPVAPHPVDATPTLGAPLALADAAATGRSAAAPLERAAGAPAAASSTRADAGSGALLGPSSAAPARSAHRSRPRRPRAAPSPRSRARRPLRARRRAQPRRPRRPSARPTVSA</sequence>
<feature type="compositionally biased region" description="Low complexity" evidence="1">
    <location>
        <begin position="340"/>
        <end position="351"/>
    </location>
</feature>
<evidence type="ECO:0000256" key="1">
    <source>
        <dbReference type="SAM" id="MobiDB-lite"/>
    </source>
</evidence>
<organism evidence="3 4">
    <name type="scientific">Sorangium atrum</name>
    <dbReference type="NCBI Taxonomy" id="2995308"/>
    <lineage>
        <taxon>Bacteria</taxon>
        <taxon>Pseudomonadati</taxon>
        <taxon>Myxococcota</taxon>
        <taxon>Polyangia</taxon>
        <taxon>Polyangiales</taxon>
        <taxon>Polyangiaceae</taxon>
        <taxon>Sorangium</taxon>
    </lineage>
</organism>
<keyword evidence="4" id="KW-1185">Reference proteome</keyword>
<feature type="compositionally biased region" description="Low complexity" evidence="1">
    <location>
        <begin position="424"/>
        <end position="481"/>
    </location>
</feature>
<dbReference type="Proteomes" id="UP001217485">
    <property type="component" value="Unassembled WGS sequence"/>
</dbReference>
<name>A0ABT5BWH1_9BACT</name>
<feature type="region of interest" description="Disordered" evidence="1">
    <location>
        <begin position="205"/>
        <end position="527"/>
    </location>
</feature>
<feature type="compositionally biased region" description="Basic residues" evidence="1">
    <location>
        <begin position="482"/>
        <end position="492"/>
    </location>
</feature>
<accession>A0ABT5BWH1</accession>
<dbReference type="InterPro" id="IPR000719">
    <property type="entry name" value="Prot_kinase_dom"/>
</dbReference>
<protein>
    <recommendedName>
        <fullName evidence="2">Protein kinase domain-containing protein</fullName>
    </recommendedName>
</protein>
<proteinExistence type="predicted"/>
<dbReference type="EMBL" id="JAQNDK010000001">
    <property type="protein sequence ID" value="MDC0678063.1"/>
    <property type="molecule type" value="Genomic_DNA"/>
</dbReference>
<dbReference type="InterPro" id="IPR011009">
    <property type="entry name" value="Kinase-like_dom_sf"/>
</dbReference>